<evidence type="ECO:0000313" key="2">
    <source>
        <dbReference type="Proteomes" id="UP000705983"/>
    </source>
</evidence>
<dbReference type="RefSeq" id="WP_187996774.1">
    <property type="nucleotide sequence ID" value="NZ_JACEXG010000004.1"/>
</dbReference>
<sequence length="186" mass="21065">MSTAVPEYAARISRMAQRRSKVWGLMLELWEGTDSFILSVRDGDFGEALREHFQDIGQESLAHGSLMSLDVYSRGSRRRTFEADREAFLADRDLLVGDQPYRSDIETMMTLCRAESQAWAAGDLNAGRDARKQEFLHLDGGLEQNLVELLTANIDTAKSHVWRTLSRIFLVFLATETGHQSALNQR</sequence>
<organism evidence="1 2">
    <name type="scientific">Flaviflexus equikiangi</name>
    <dbReference type="NCBI Taxonomy" id="2758573"/>
    <lineage>
        <taxon>Bacteria</taxon>
        <taxon>Bacillati</taxon>
        <taxon>Actinomycetota</taxon>
        <taxon>Actinomycetes</taxon>
        <taxon>Actinomycetales</taxon>
        <taxon>Actinomycetaceae</taxon>
        <taxon>Flaviflexus</taxon>
    </lineage>
</organism>
<keyword evidence="2" id="KW-1185">Reference proteome</keyword>
<reference evidence="2" key="1">
    <citation type="submission" date="2021-02" db="EMBL/GenBank/DDBJ databases">
        <title>Leucobacter sp. CX169.</title>
        <authorList>
            <person name="Cheng Y."/>
        </authorList>
    </citation>
    <scope>NUCLEOTIDE SEQUENCE [LARGE SCALE GENOMIC DNA]</scope>
    <source>
        <strain evidence="2">JY899</strain>
    </source>
</reference>
<dbReference type="Proteomes" id="UP000705983">
    <property type="component" value="Unassembled WGS sequence"/>
</dbReference>
<comment type="caution">
    <text evidence="1">The sequence shown here is derived from an EMBL/GenBank/DDBJ whole genome shotgun (WGS) entry which is preliminary data.</text>
</comment>
<protein>
    <submittedName>
        <fullName evidence="1">Uncharacterized protein</fullName>
    </submittedName>
</protein>
<evidence type="ECO:0000313" key="1">
    <source>
        <dbReference type="EMBL" id="MBM9433504.1"/>
    </source>
</evidence>
<accession>A0ABS2TFS6</accession>
<proteinExistence type="predicted"/>
<gene>
    <name evidence="1" type="ORF">JVW63_07330</name>
</gene>
<dbReference type="EMBL" id="JAFFJS010000004">
    <property type="protein sequence ID" value="MBM9433504.1"/>
    <property type="molecule type" value="Genomic_DNA"/>
</dbReference>
<name>A0ABS2TFS6_9ACTO</name>